<reference evidence="4" key="1">
    <citation type="journal article" date="2019" name="Int. J. Syst. Evol. Microbiol.">
        <title>The Global Catalogue of Microorganisms (GCM) 10K type strain sequencing project: providing services to taxonomists for standard genome sequencing and annotation.</title>
        <authorList>
            <consortium name="The Broad Institute Genomics Platform"/>
            <consortium name="The Broad Institute Genome Sequencing Center for Infectious Disease"/>
            <person name="Wu L."/>
            <person name="Ma J."/>
        </authorList>
    </citation>
    <scope>NUCLEOTIDE SEQUENCE [LARGE SCALE GENOMIC DNA]</scope>
    <source>
        <strain evidence="4">JCM 17938</strain>
    </source>
</reference>
<evidence type="ECO:0000256" key="1">
    <source>
        <dbReference type="ARBA" id="ARBA00010617"/>
    </source>
</evidence>
<dbReference type="PANTHER" id="PTHR46696">
    <property type="entry name" value="P450, PUTATIVE (EUROFUNG)-RELATED"/>
    <property type="match status" value="1"/>
</dbReference>
<proteinExistence type="inferred from homology"/>
<accession>A0ABP8TR78</accession>
<dbReference type="Pfam" id="PF00067">
    <property type="entry name" value="p450"/>
    <property type="match status" value="1"/>
</dbReference>
<dbReference type="PROSITE" id="PS00086">
    <property type="entry name" value="CYTOCHROME_P450"/>
    <property type="match status" value="1"/>
</dbReference>
<evidence type="ECO:0000313" key="3">
    <source>
        <dbReference type="EMBL" id="GAA4612117.1"/>
    </source>
</evidence>
<dbReference type="CDD" id="cd11030">
    <property type="entry name" value="CYP105-like"/>
    <property type="match status" value="1"/>
</dbReference>
<evidence type="ECO:0000256" key="2">
    <source>
        <dbReference type="RuleBase" id="RU000461"/>
    </source>
</evidence>
<dbReference type="Proteomes" id="UP001500212">
    <property type="component" value="Unassembled WGS sequence"/>
</dbReference>
<keyword evidence="2" id="KW-0408">Iron</keyword>
<comment type="similarity">
    <text evidence="1 2">Belongs to the cytochrome P450 family.</text>
</comment>
<dbReference type="EMBL" id="BAABHJ010000019">
    <property type="protein sequence ID" value="GAA4612117.1"/>
    <property type="molecule type" value="Genomic_DNA"/>
</dbReference>
<sequence>MTTLLPDPMTLPAKRSCPFDPPDEYAWLLAERPISRLQLPGGQIGWLVTRYEDVRATLADQRFSPPLVQVTPAAELPLPNEELVVPPGTFPALDPPEHSRYRRLVSPYFTRKAMRELTPRIREIVDEHLSAFIAQGDRGDLVTGFAGPMASSVIGEMVGVPVADRPAFQRQVATLLSLSAGVDELRDARLGLYGSMAELVAAKRRRPGDDIISRLLQGETRISDTEVVNIAALLLLTGLETTAGMVGLGAFVLLEHPGQLADLKADETLIDGAIEELLRYLSIVQFGVTRKAKEDLEIGGQVIHAGETVIASIAAANRDPRFLSDPDRLDIHRSGTPHIAFGYGVHQCLGAHLARTEMKVALTALFRRLPTLRLAVPAEEIPMADDTVLYCVHSLPVVWDD</sequence>
<protein>
    <submittedName>
        <fullName evidence="3">Cytochrome P450</fullName>
    </submittedName>
</protein>
<keyword evidence="2" id="KW-0560">Oxidoreductase</keyword>
<keyword evidence="2" id="KW-0349">Heme</keyword>
<keyword evidence="4" id="KW-1185">Reference proteome</keyword>
<dbReference type="SUPFAM" id="SSF48264">
    <property type="entry name" value="Cytochrome P450"/>
    <property type="match status" value="1"/>
</dbReference>
<dbReference type="PRINTS" id="PR00359">
    <property type="entry name" value="BP450"/>
</dbReference>
<dbReference type="Gene3D" id="1.10.630.10">
    <property type="entry name" value="Cytochrome P450"/>
    <property type="match status" value="1"/>
</dbReference>
<dbReference type="InterPro" id="IPR036396">
    <property type="entry name" value="Cyt_P450_sf"/>
</dbReference>
<organism evidence="3 4">
    <name type="scientific">Actinoallomurus liliacearum</name>
    <dbReference type="NCBI Taxonomy" id="1080073"/>
    <lineage>
        <taxon>Bacteria</taxon>
        <taxon>Bacillati</taxon>
        <taxon>Actinomycetota</taxon>
        <taxon>Actinomycetes</taxon>
        <taxon>Streptosporangiales</taxon>
        <taxon>Thermomonosporaceae</taxon>
        <taxon>Actinoallomurus</taxon>
    </lineage>
</organism>
<gene>
    <name evidence="3" type="ORF">GCM10023195_51750</name>
</gene>
<dbReference type="InterPro" id="IPR002397">
    <property type="entry name" value="Cyt_P450_B"/>
</dbReference>
<keyword evidence="2" id="KW-0503">Monooxygenase</keyword>
<dbReference type="PRINTS" id="PR00385">
    <property type="entry name" value="P450"/>
</dbReference>
<dbReference type="RefSeq" id="WP_345359568.1">
    <property type="nucleotide sequence ID" value="NZ_BAABHJ010000019.1"/>
</dbReference>
<comment type="caution">
    <text evidence="3">The sequence shown here is derived from an EMBL/GenBank/DDBJ whole genome shotgun (WGS) entry which is preliminary data.</text>
</comment>
<name>A0ABP8TR78_9ACTN</name>
<dbReference type="PANTHER" id="PTHR46696:SF1">
    <property type="entry name" value="CYTOCHROME P450 YJIB-RELATED"/>
    <property type="match status" value="1"/>
</dbReference>
<keyword evidence="2" id="KW-0479">Metal-binding</keyword>
<dbReference type="InterPro" id="IPR001128">
    <property type="entry name" value="Cyt_P450"/>
</dbReference>
<evidence type="ECO:0000313" key="4">
    <source>
        <dbReference type="Proteomes" id="UP001500212"/>
    </source>
</evidence>
<dbReference type="InterPro" id="IPR017972">
    <property type="entry name" value="Cyt_P450_CS"/>
</dbReference>